<dbReference type="STRING" id="2880.D8LJR5"/>
<reference evidence="19 20" key="1">
    <citation type="journal article" date="2010" name="Nature">
        <title>The Ectocarpus genome and the independent evolution of multicellularity in brown algae.</title>
        <authorList>
            <person name="Cock J.M."/>
            <person name="Sterck L."/>
            <person name="Rouze P."/>
            <person name="Scornet D."/>
            <person name="Allen A.E."/>
            <person name="Amoutzias G."/>
            <person name="Anthouard V."/>
            <person name="Artiguenave F."/>
            <person name="Aury J.M."/>
            <person name="Badger J.H."/>
            <person name="Beszteri B."/>
            <person name="Billiau K."/>
            <person name="Bonnet E."/>
            <person name="Bothwell J.H."/>
            <person name="Bowler C."/>
            <person name="Boyen C."/>
            <person name="Brownlee C."/>
            <person name="Carrano C.J."/>
            <person name="Charrier B."/>
            <person name="Cho G.Y."/>
            <person name="Coelho S.M."/>
            <person name="Collen J."/>
            <person name="Corre E."/>
            <person name="Da Silva C."/>
            <person name="Delage L."/>
            <person name="Delaroque N."/>
            <person name="Dittami S.M."/>
            <person name="Doulbeau S."/>
            <person name="Elias M."/>
            <person name="Farnham G."/>
            <person name="Gachon C.M."/>
            <person name="Gschloessl B."/>
            <person name="Heesch S."/>
            <person name="Jabbari K."/>
            <person name="Jubin C."/>
            <person name="Kawai H."/>
            <person name="Kimura K."/>
            <person name="Kloareg B."/>
            <person name="Kupper F.C."/>
            <person name="Lang D."/>
            <person name="Le Bail A."/>
            <person name="Leblanc C."/>
            <person name="Lerouge P."/>
            <person name="Lohr M."/>
            <person name="Lopez P.J."/>
            <person name="Martens C."/>
            <person name="Maumus F."/>
            <person name="Michel G."/>
            <person name="Miranda-Saavedra D."/>
            <person name="Morales J."/>
            <person name="Moreau H."/>
            <person name="Motomura T."/>
            <person name="Nagasato C."/>
            <person name="Napoli C.A."/>
            <person name="Nelson D.R."/>
            <person name="Nyvall-Collen P."/>
            <person name="Peters A.F."/>
            <person name="Pommier C."/>
            <person name="Potin P."/>
            <person name="Poulain J."/>
            <person name="Quesneville H."/>
            <person name="Read B."/>
            <person name="Rensing S.A."/>
            <person name="Ritter A."/>
            <person name="Rousvoal S."/>
            <person name="Samanta M."/>
            <person name="Samson G."/>
            <person name="Schroeder D.C."/>
            <person name="Segurens B."/>
            <person name="Strittmatter M."/>
            <person name="Tonon T."/>
            <person name="Tregear J.W."/>
            <person name="Valentin K."/>
            <person name="von Dassow P."/>
            <person name="Yamagishi T."/>
            <person name="Van de Peer Y."/>
            <person name="Wincker P."/>
        </authorList>
    </citation>
    <scope>NUCLEOTIDE SEQUENCE [LARGE SCALE GENOMIC DNA]</scope>
    <source>
        <strain evidence="20">Ec32 / CCAP1310/4</strain>
    </source>
</reference>
<keyword evidence="4" id="KW-0004">4Fe-4S</keyword>
<dbReference type="AlphaFoldDB" id="D8LJR5"/>
<keyword evidence="10" id="KW-0694">RNA-binding</keyword>
<keyword evidence="7" id="KW-0949">S-adenosyl-L-methionine</keyword>
<keyword evidence="20" id="KW-1185">Reference proteome</keyword>
<keyword evidence="5" id="KW-0820">tRNA-binding</keyword>
<dbReference type="GO" id="GO:0005737">
    <property type="term" value="C:cytoplasm"/>
    <property type="evidence" value="ECO:0007669"/>
    <property type="project" value="TreeGrafter"/>
</dbReference>
<dbReference type="GO" id="GO:0046872">
    <property type="term" value="F:metal ion binding"/>
    <property type="evidence" value="ECO:0007669"/>
    <property type="project" value="UniProtKB-KW"/>
</dbReference>
<dbReference type="PANTHER" id="PTHR11135:SF2">
    <property type="entry name" value="ELONGATOR COMPLEX PROTEIN 3"/>
    <property type="match status" value="1"/>
</dbReference>
<dbReference type="InterPro" id="IPR000182">
    <property type="entry name" value="GNAT_dom"/>
</dbReference>
<evidence type="ECO:0000256" key="6">
    <source>
        <dbReference type="ARBA" id="ARBA00022679"/>
    </source>
</evidence>
<dbReference type="CDD" id="cd01335">
    <property type="entry name" value="Radical_SAM"/>
    <property type="match status" value="1"/>
</dbReference>
<accession>D8LJR5</accession>
<evidence type="ECO:0000259" key="17">
    <source>
        <dbReference type="PROSITE" id="PS51186"/>
    </source>
</evidence>
<evidence type="ECO:0000256" key="9">
    <source>
        <dbReference type="ARBA" id="ARBA00022723"/>
    </source>
</evidence>
<sequence>MAPPQVTEEVRHSASPDIESLVYDADHESRMPALKELLNEILPLRSWKEIEKRFIIFRRKEKFVPKKNVVYHLYMAQEVRNDALEKALVSKHVRSLSGVLIVTVLTSPYPEYDVPGAGGRPAKRKVQRFSCKHNCYYCPNEPAHEGNNFVPQPRSYLHDEPGVRRANRCGFDAVLQFRDRVSSYIANGHPIDKIEILVLGGTWSEYPESYQREFCRDLFYAANTTFNERPERLTLEEEIKLNEDASTRVIGLTLETRPDVIDLDEIARLRSYGCTRLQIGVQHTDNAILKKINRGHDVEATMRCLRLLKDNCFKVDIHLMPNLPGSTVEGDVEMFDKVLGDPDLQADQWKIYPCSIVPWTVIDKWHREGSYNPYPEDQLFELILSVKVRVHPWIRLNRVIRDIPNQYITGGCSVTNMRQILLQTLSKRGLRCRCMRCREVKGQEFKDAALVVRKYKASGGTEYFISSESPEETLYGFLRLRIPSGTSPILPDLKGCALIRELHVYGKLKKVGEGGETQHQGLGTQLLARAEKIARQHGYIKMAVISGVGVRRYYERFGYRSLKDYQVKVLVDKWTIVAAASALTVAGAAVAAVAVVLARGRGGRR</sequence>
<evidence type="ECO:0000313" key="19">
    <source>
        <dbReference type="EMBL" id="CBN75985.1"/>
    </source>
</evidence>
<evidence type="ECO:0000256" key="15">
    <source>
        <dbReference type="ARBA" id="ARBA00047372"/>
    </source>
</evidence>
<evidence type="ECO:0000256" key="8">
    <source>
        <dbReference type="ARBA" id="ARBA00022694"/>
    </source>
</evidence>
<dbReference type="Pfam" id="PF00583">
    <property type="entry name" value="Acetyltransf_1"/>
    <property type="match status" value="1"/>
</dbReference>
<dbReference type="Proteomes" id="UP000002630">
    <property type="component" value="Linkage Group LG26"/>
</dbReference>
<comment type="similarity">
    <text evidence="3">Belongs to the ELP3 family.</text>
</comment>
<dbReference type="OMA" id="YLQADQW"/>
<keyword evidence="11" id="KW-0408">Iron</keyword>
<proteinExistence type="inferred from homology"/>
<dbReference type="InParanoid" id="D8LJR5"/>
<keyword evidence="13" id="KW-0012">Acyltransferase</keyword>
<dbReference type="UniPathway" id="UPA00988"/>
<dbReference type="OrthoDB" id="10265243at2759"/>
<dbReference type="GO" id="GO:0005634">
    <property type="term" value="C:nucleus"/>
    <property type="evidence" value="ECO:0007669"/>
    <property type="project" value="TreeGrafter"/>
</dbReference>
<keyword evidence="16" id="KW-1133">Transmembrane helix</keyword>
<comment type="catalytic activity">
    <reaction evidence="15">
        <text>uridine(34) in tRNA + acetyl-CoA + S-adenosyl-L-methionine + H2O = 5-(carboxymethyl)uridine(34) in tRNA + 5'-deoxyadenosine + L-methionine + CoA + 2 H(+)</text>
        <dbReference type="Rhea" id="RHEA:61020"/>
        <dbReference type="Rhea" id="RHEA-COMP:10407"/>
        <dbReference type="Rhea" id="RHEA-COMP:11727"/>
        <dbReference type="ChEBI" id="CHEBI:15377"/>
        <dbReference type="ChEBI" id="CHEBI:15378"/>
        <dbReference type="ChEBI" id="CHEBI:17319"/>
        <dbReference type="ChEBI" id="CHEBI:57287"/>
        <dbReference type="ChEBI" id="CHEBI:57288"/>
        <dbReference type="ChEBI" id="CHEBI:57844"/>
        <dbReference type="ChEBI" id="CHEBI:59789"/>
        <dbReference type="ChEBI" id="CHEBI:65315"/>
        <dbReference type="ChEBI" id="CHEBI:74882"/>
        <dbReference type="EC" id="2.3.1.311"/>
    </reaction>
    <physiologicalReaction direction="left-to-right" evidence="15">
        <dbReference type="Rhea" id="RHEA:61021"/>
    </physiologicalReaction>
</comment>
<dbReference type="Gene3D" id="3.80.30.20">
    <property type="entry name" value="tm_1862 like domain"/>
    <property type="match status" value="1"/>
</dbReference>
<dbReference type="EMBL" id="FN649751">
    <property type="protein sequence ID" value="CBN75985.1"/>
    <property type="molecule type" value="Genomic_DNA"/>
</dbReference>
<comment type="cofactor">
    <cofactor evidence="1">
        <name>[4Fe-4S] cluster</name>
        <dbReference type="ChEBI" id="CHEBI:49883"/>
    </cofactor>
</comment>
<dbReference type="FunFam" id="3.80.30.20:FF:000011">
    <property type="entry name" value="Elongator complex"/>
    <property type="match status" value="1"/>
</dbReference>
<gene>
    <name evidence="19" type="ORF">Esi_0264_0014</name>
</gene>
<keyword evidence="16" id="KW-0472">Membrane</keyword>
<dbReference type="InterPro" id="IPR023404">
    <property type="entry name" value="rSAM_horseshoe"/>
</dbReference>
<comment type="pathway">
    <text evidence="2">tRNA modification.</text>
</comment>
<protein>
    <recommendedName>
        <fullName evidence="14">tRNA carboxymethyluridine synthase</fullName>
        <ecNumber evidence="14">2.3.1.311</ecNumber>
    </recommendedName>
</protein>
<dbReference type="NCBIfam" id="TIGR01211">
    <property type="entry name" value="ELP3"/>
    <property type="match status" value="1"/>
</dbReference>
<dbReference type="SFLD" id="SFLDS00029">
    <property type="entry name" value="Radical_SAM"/>
    <property type="match status" value="1"/>
</dbReference>
<evidence type="ECO:0000256" key="12">
    <source>
        <dbReference type="ARBA" id="ARBA00023014"/>
    </source>
</evidence>
<dbReference type="GO" id="GO:0051539">
    <property type="term" value="F:4 iron, 4 sulfur cluster binding"/>
    <property type="evidence" value="ECO:0007669"/>
    <property type="project" value="UniProtKB-KW"/>
</dbReference>
<dbReference type="InterPro" id="IPR006638">
    <property type="entry name" value="Elp3/MiaA/NifB-like_rSAM"/>
</dbReference>
<dbReference type="InterPro" id="IPR032432">
    <property type="entry name" value="Radical_SAM_C"/>
</dbReference>
<keyword evidence="9" id="KW-0479">Metal-binding</keyword>
<evidence type="ECO:0000256" key="11">
    <source>
        <dbReference type="ARBA" id="ARBA00023004"/>
    </source>
</evidence>
<dbReference type="PROSITE" id="PS51918">
    <property type="entry name" value="RADICAL_SAM"/>
    <property type="match status" value="1"/>
</dbReference>
<dbReference type="EC" id="2.3.1.311" evidence="14"/>
<dbReference type="SMART" id="SM00729">
    <property type="entry name" value="Elp3"/>
    <property type="match status" value="1"/>
</dbReference>
<dbReference type="SUPFAM" id="SSF102114">
    <property type="entry name" value="Radical SAM enzymes"/>
    <property type="match status" value="1"/>
</dbReference>
<dbReference type="InterPro" id="IPR007197">
    <property type="entry name" value="rSAM"/>
</dbReference>
<dbReference type="GO" id="GO:0106261">
    <property type="term" value="F:tRNA uridine(34) acetyltransferase activity"/>
    <property type="evidence" value="ECO:0007669"/>
    <property type="project" value="UniProtKB-EC"/>
</dbReference>
<evidence type="ECO:0000256" key="14">
    <source>
        <dbReference type="ARBA" id="ARBA00044771"/>
    </source>
</evidence>
<dbReference type="SFLD" id="SFLDF00344">
    <property type="entry name" value="ELP3-like"/>
    <property type="match status" value="1"/>
</dbReference>
<evidence type="ECO:0000256" key="7">
    <source>
        <dbReference type="ARBA" id="ARBA00022691"/>
    </source>
</evidence>
<dbReference type="Pfam" id="PF16199">
    <property type="entry name" value="Radical_SAM_C"/>
    <property type="match status" value="1"/>
</dbReference>
<dbReference type="PANTHER" id="PTHR11135">
    <property type="entry name" value="HISTONE ACETYLTRANSFERASE-RELATED"/>
    <property type="match status" value="1"/>
</dbReference>
<dbReference type="Pfam" id="PF04055">
    <property type="entry name" value="Radical_SAM"/>
    <property type="match status" value="1"/>
</dbReference>
<feature type="transmembrane region" description="Helical" evidence="16">
    <location>
        <begin position="574"/>
        <end position="598"/>
    </location>
</feature>
<feature type="domain" description="Radical SAM core" evidence="18">
    <location>
        <begin position="116"/>
        <end position="395"/>
    </location>
</feature>
<keyword evidence="8" id="KW-0819">tRNA processing</keyword>
<dbReference type="EMBL" id="FN648447">
    <property type="protein sequence ID" value="CBN75985.1"/>
    <property type="molecule type" value="Genomic_DNA"/>
</dbReference>
<keyword evidence="6" id="KW-0808">Transferase</keyword>
<evidence type="ECO:0000256" key="5">
    <source>
        <dbReference type="ARBA" id="ARBA00022555"/>
    </source>
</evidence>
<evidence type="ECO:0000256" key="13">
    <source>
        <dbReference type="ARBA" id="ARBA00023315"/>
    </source>
</evidence>
<evidence type="ECO:0000256" key="16">
    <source>
        <dbReference type="SAM" id="Phobius"/>
    </source>
</evidence>
<dbReference type="eggNOG" id="KOG2535">
    <property type="taxonomic scope" value="Eukaryota"/>
</dbReference>
<dbReference type="PROSITE" id="PS51186">
    <property type="entry name" value="GNAT"/>
    <property type="match status" value="1"/>
</dbReference>
<feature type="domain" description="N-acetyltransferase" evidence="17">
    <location>
        <begin position="435"/>
        <end position="577"/>
    </location>
</feature>
<evidence type="ECO:0000256" key="4">
    <source>
        <dbReference type="ARBA" id="ARBA00022485"/>
    </source>
</evidence>
<name>D8LJR5_ECTSI</name>
<keyword evidence="12" id="KW-0411">Iron-sulfur</keyword>
<dbReference type="FunCoup" id="D8LJR5">
    <property type="interactions" value="426"/>
</dbReference>
<dbReference type="GO" id="GO:0002926">
    <property type="term" value="P:tRNA wobble base 5-methoxycarbonylmethyl-2-thiouridinylation"/>
    <property type="evidence" value="ECO:0007669"/>
    <property type="project" value="TreeGrafter"/>
</dbReference>
<dbReference type="InterPro" id="IPR034687">
    <property type="entry name" value="ELP3-like"/>
</dbReference>
<keyword evidence="16" id="KW-0812">Transmembrane</keyword>
<dbReference type="InterPro" id="IPR058240">
    <property type="entry name" value="rSAM_sf"/>
</dbReference>
<evidence type="ECO:0000256" key="3">
    <source>
        <dbReference type="ARBA" id="ARBA00005494"/>
    </source>
</evidence>
<dbReference type="GO" id="GO:0033588">
    <property type="term" value="C:elongator holoenzyme complex"/>
    <property type="evidence" value="ECO:0007669"/>
    <property type="project" value="TreeGrafter"/>
</dbReference>
<evidence type="ECO:0000256" key="1">
    <source>
        <dbReference type="ARBA" id="ARBA00001966"/>
    </source>
</evidence>
<evidence type="ECO:0000259" key="18">
    <source>
        <dbReference type="PROSITE" id="PS51918"/>
    </source>
</evidence>
<dbReference type="Gene3D" id="3.40.630.30">
    <property type="match status" value="1"/>
</dbReference>
<organism evidence="19 20">
    <name type="scientific">Ectocarpus siliculosus</name>
    <name type="common">Brown alga</name>
    <name type="synonym">Conferva siliculosa</name>
    <dbReference type="NCBI Taxonomy" id="2880"/>
    <lineage>
        <taxon>Eukaryota</taxon>
        <taxon>Sar</taxon>
        <taxon>Stramenopiles</taxon>
        <taxon>Ochrophyta</taxon>
        <taxon>PX clade</taxon>
        <taxon>Phaeophyceae</taxon>
        <taxon>Ectocarpales</taxon>
        <taxon>Ectocarpaceae</taxon>
        <taxon>Ectocarpus</taxon>
    </lineage>
</organism>
<evidence type="ECO:0000313" key="20">
    <source>
        <dbReference type="Proteomes" id="UP000002630"/>
    </source>
</evidence>
<dbReference type="InterPro" id="IPR016181">
    <property type="entry name" value="Acyl_CoA_acyltransferase"/>
</dbReference>
<evidence type="ECO:0000256" key="10">
    <source>
        <dbReference type="ARBA" id="ARBA00022884"/>
    </source>
</evidence>
<dbReference type="CDD" id="cd04301">
    <property type="entry name" value="NAT_SF"/>
    <property type="match status" value="1"/>
</dbReference>
<dbReference type="GO" id="GO:0000049">
    <property type="term" value="F:tRNA binding"/>
    <property type="evidence" value="ECO:0007669"/>
    <property type="project" value="UniProtKB-KW"/>
</dbReference>
<dbReference type="InterPro" id="IPR039661">
    <property type="entry name" value="ELP3"/>
</dbReference>
<dbReference type="SUPFAM" id="SSF55729">
    <property type="entry name" value="Acyl-CoA N-acyltransferases (Nat)"/>
    <property type="match status" value="1"/>
</dbReference>
<evidence type="ECO:0000256" key="2">
    <source>
        <dbReference type="ARBA" id="ARBA00005217"/>
    </source>
</evidence>
<dbReference type="SFLD" id="SFLDG01086">
    <property type="entry name" value="elongater_protein-like"/>
    <property type="match status" value="1"/>
</dbReference>